<proteinExistence type="predicted"/>
<dbReference type="SUPFAM" id="SSF51695">
    <property type="entry name" value="PLC-like phosphodiesterases"/>
    <property type="match status" value="1"/>
</dbReference>
<dbReference type="Gene3D" id="3.20.20.190">
    <property type="entry name" value="Phosphatidylinositol (PI) phosphodiesterase"/>
    <property type="match status" value="1"/>
</dbReference>
<comment type="caution">
    <text evidence="6">The sequence shown here is derived from an EMBL/GenBank/DDBJ whole genome shotgun (WGS) entry which is preliminary data.</text>
</comment>
<dbReference type="SUPFAM" id="SSF49562">
    <property type="entry name" value="C2 domain (Calcium/lipid-binding domain, CaLB)"/>
    <property type="match status" value="1"/>
</dbReference>
<dbReference type="PRINTS" id="PR00390">
    <property type="entry name" value="PHPHLIPASEC"/>
</dbReference>
<dbReference type="PANTHER" id="PTHR10336">
    <property type="entry name" value="PHOSPHOINOSITIDE-SPECIFIC PHOSPHOLIPASE C FAMILY PROTEIN"/>
    <property type="match status" value="1"/>
</dbReference>
<feature type="region of interest" description="Disordered" evidence="3">
    <location>
        <begin position="513"/>
        <end position="532"/>
    </location>
</feature>
<dbReference type="Proteomes" id="UP001234178">
    <property type="component" value="Unassembled WGS sequence"/>
</dbReference>
<dbReference type="CDD" id="cd16202">
    <property type="entry name" value="EFh_PI-PLCdelta"/>
    <property type="match status" value="1"/>
</dbReference>
<keyword evidence="1" id="KW-0807">Transducer</keyword>
<dbReference type="InterPro" id="IPR017946">
    <property type="entry name" value="PLC-like_Pdiesterase_TIM-brl"/>
</dbReference>
<reference evidence="6 7" key="1">
    <citation type="journal article" date="2023" name="Nucleic Acids Res.">
        <title>The hologenome of Daphnia magna reveals possible DNA methylation and microbiome-mediated evolution of the host genome.</title>
        <authorList>
            <person name="Chaturvedi A."/>
            <person name="Li X."/>
            <person name="Dhandapani V."/>
            <person name="Marshall H."/>
            <person name="Kissane S."/>
            <person name="Cuenca-Cambronero M."/>
            <person name="Asole G."/>
            <person name="Calvet F."/>
            <person name="Ruiz-Romero M."/>
            <person name="Marangio P."/>
            <person name="Guigo R."/>
            <person name="Rago D."/>
            <person name="Mirbahai L."/>
            <person name="Eastwood N."/>
            <person name="Colbourne J.K."/>
            <person name="Zhou J."/>
            <person name="Mallon E."/>
            <person name="Orsini L."/>
        </authorList>
    </citation>
    <scope>NUCLEOTIDE SEQUENCE [LARGE SCALE GENOMIC DNA]</scope>
    <source>
        <strain evidence="6">LRV0_1</strain>
    </source>
</reference>
<feature type="compositionally biased region" description="Acidic residues" evidence="3">
    <location>
        <begin position="467"/>
        <end position="479"/>
    </location>
</feature>
<dbReference type="PROSITE" id="PS50007">
    <property type="entry name" value="PIPLC_X_DOMAIN"/>
    <property type="match status" value="1"/>
</dbReference>
<dbReference type="SMART" id="SM00148">
    <property type="entry name" value="PLCXc"/>
    <property type="match status" value="1"/>
</dbReference>
<dbReference type="PROSITE" id="PS50008">
    <property type="entry name" value="PIPLC_Y_DOMAIN"/>
    <property type="match status" value="1"/>
</dbReference>
<dbReference type="Pfam" id="PF09279">
    <property type="entry name" value="EF-hand_like"/>
    <property type="match status" value="1"/>
</dbReference>
<dbReference type="InterPro" id="IPR011993">
    <property type="entry name" value="PH-like_dom_sf"/>
</dbReference>
<accession>A0ABR0B1A3</accession>
<dbReference type="EMBL" id="JAOYFB010000040">
    <property type="protein sequence ID" value="KAK4035493.1"/>
    <property type="molecule type" value="Genomic_DNA"/>
</dbReference>
<dbReference type="SUPFAM" id="SSF47473">
    <property type="entry name" value="EF-hand"/>
    <property type="match status" value="1"/>
</dbReference>
<dbReference type="Pfam" id="PF00387">
    <property type="entry name" value="PI-PLC-Y"/>
    <property type="match status" value="1"/>
</dbReference>
<name>A0ABR0B1A3_9CRUS</name>
<dbReference type="Gene3D" id="2.30.29.30">
    <property type="entry name" value="Pleckstrin-homology domain (PH domain)/Phosphotyrosine-binding domain (PTB)"/>
    <property type="match status" value="1"/>
</dbReference>
<evidence type="ECO:0000313" key="7">
    <source>
        <dbReference type="Proteomes" id="UP001234178"/>
    </source>
</evidence>
<evidence type="ECO:0000259" key="5">
    <source>
        <dbReference type="PROSITE" id="PS50008"/>
    </source>
</evidence>
<evidence type="ECO:0000256" key="2">
    <source>
        <dbReference type="RuleBase" id="RU361133"/>
    </source>
</evidence>
<gene>
    <name evidence="6" type="ORF">OUZ56_027580</name>
</gene>
<feature type="region of interest" description="Disordered" evidence="3">
    <location>
        <begin position="466"/>
        <end position="505"/>
    </location>
</feature>
<evidence type="ECO:0000313" key="6">
    <source>
        <dbReference type="EMBL" id="KAK4035493.1"/>
    </source>
</evidence>
<organism evidence="6 7">
    <name type="scientific">Daphnia magna</name>
    <dbReference type="NCBI Taxonomy" id="35525"/>
    <lineage>
        <taxon>Eukaryota</taxon>
        <taxon>Metazoa</taxon>
        <taxon>Ecdysozoa</taxon>
        <taxon>Arthropoda</taxon>
        <taxon>Crustacea</taxon>
        <taxon>Branchiopoda</taxon>
        <taxon>Diplostraca</taxon>
        <taxon>Cladocera</taxon>
        <taxon>Anomopoda</taxon>
        <taxon>Daphniidae</taxon>
        <taxon>Daphnia</taxon>
    </lineage>
</organism>
<dbReference type="InterPro" id="IPR011992">
    <property type="entry name" value="EF-hand-dom_pair"/>
</dbReference>
<dbReference type="PROSITE" id="PS50004">
    <property type="entry name" value="C2"/>
    <property type="match status" value="1"/>
</dbReference>
<evidence type="ECO:0000256" key="3">
    <source>
        <dbReference type="SAM" id="MobiDB-lite"/>
    </source>
</evidence>
<keyword evidence="2" id="KW-0442">Lipid degradation</keyword>
<dbReference type="SMART" id="SM00149">
    <property type="entry name" value="PLCYc"/>
    <property type="match status" value="1"/>
</dbReference>
<evidence type="ECO:0000256" key="1">
    <source>
        <dbReference type="ARBA" id="ARBA00023224"/>
    </source>
</evidence>
<dbReference type="EC" id="3.1.4.11" evidence="2"/>
<sequence length="839" mass="95356">MEVQQIIDASDLVKGVQGRCTFMESDIATLAMGCQFWKVRSDRGWYLRRFWLDIEHLCLRYVPSQKPFWNTSPTHVDLTGITEMRRWKSGFYQQIEKRGHSRRRLDSALTNELCFTIVFGQHEYNLIALDEATAEFWLTNLKKLVCIVRAVQHENQYWMWLTLQFRKADKDKIGALSFVQVQDLLERMNVKLSRKYAKELFNDANVNKNKQNGKQVLDCREFVQFFRVLTKRNELDEIFEKYAKTDSAAMTAEELRIFLSQEQFITVDAEQANALISKHEVSTAKEERLLTIAGFTSLMKSFGIAVEEHNTLFQDMNQPLTSYYIASSHNTYLKGNQLTSKSSVQAYIRALEQGCRCVELDLWDGPAGDPIIYHGCTLTSELRLTDVLNEAVKPYAFKASPYPLILSLECHLSNKQTKRLAFLLKDILGDMLYTTPVGDSMEMLPSPEALKNKIIIKAKKPYVTNDSELEENYSSDDDDGRNSSDNDNSDESPFQKKTPNNTVSVTMSGSDLVQEHKAEQSHLSNAVHNSGDIPVIAGTKEIQMPSQIMEQDLSNTKKGSHQDLVETMDLEDISCLSDLINICEGKKFSGFHQNLTTSRCYHISSLSEKKAKKLIRGERSAFIQHTNNQLVRIYPKGSRTDSSNYDPAQFWSSGCQIVALNYQTGGLYKAINNAFFQFNGNCGYVLKPAILRNPEIVETSGKDEMRGNRIVRVQIIAGQNLPKTEKNVIDPYVTIQIVGHPADQYKFKTKHVENNGFNPCWKETAEFRLTVPELDILVIAVMDKDTMTENDLVGVRVFPVKSLKSGYGHICLMCPAEGNLIPCATLFVHVSIHEETPVK</sequence>
<protein>
    <recommendedName>
        <fullName evidence="2">Phosphoinositide phospholipase C</fullName>
        <ecNumber evidence="2">3.1.4.11</ecNumber>
    </recommendedName>
</protein>
<keyword evidence="2" id="KW-0443">Lipid metabolism</keyword>
<dbReference type="Gene3D" id="1.10.238.10">
    <property type="entry name" value="EF-hand"/>
    <property type="match status" value="2"/>
</dbReference>
<keyword evidence="7" id="KW-1185">Reference proteome</keyword>
<evidence type="ECO:0000259" key="4">
    <source>
        <dbReference type="PROSITE" id="PS50004"/>
    </source>
</evidence>
<feature type="domain" description="C2" evidence="4">
    <location>
        <begin position="692"/>
        <end position="814"/>
    </location>
</feature>
<dbReference type="SMART" id="SM00239">
    <property type="entry name" value="C2"/>
    <property type="match status" value="1"/>
</dbReference>
<dbReference type="InterPro" id="IPR000909">
    <property type="entry name" value="PLipase_C_PInositol-sp_X_dom"/>
</dbReference>
<dbReference type="InterPro" id="IPR001711">
    <property type="entry name" value="PLipase_C_Pinositol-sp_Y"/>
</dbReference>
<keyword evidence="2" id="KW-0378">Hydrolase</keyword>
<dbReference type="Pfam" id="PF00388">
    <property type="entry name" value="PI-PLC-X"/>
    <property type="match status" value="1"/>
</dbReference>
<dbReference type="InterPro" id="IPR015359">
    <property type="entry name" value="PLC_EF-hand-like"/>
</dbReference>
<feature type="compositionally biased region" description="Polar residues" evidence="3">
    <location>
        <begin position="495"/>
        <end position="505"/>
    </location>
</feature>
<dbReference type="PANTHER" id="PTHR10336:SF209">
    <property type="entry name" value="PHOSPHOINOSITIDE PHOSPHOLIPASE C"/>
    <property type="match status" value="1"/>
</dbReference>
<dbReference type="CDD" id="cd00275">
    <property type="entry name" value="C2_PLC_like"/>
    <property type="match status" value="1"/>
</dbReference>
<dbReference type="InterPro" id="IPR035892">
    <property type="entry name" value="C2_domain_sf"/>
</dbReference>
<dbReference type="InterPro" id="IPR001192">
    <property type="entry name" value="PI-PLC_fam"/>
</dbReference>
<dbReference type="Pfam" id="PF00168">
    <property type="entry name" value="C2"/>
    <property type="match status" value="1"/>
</dbReference>
<dbReference type="SUPFAM" id="SSF50729">
    <property type="entry name" value="PH domain-like"/>
    <property type="match status" value="1"/>
</dbReference>
<feature type="domain" description="PI-PLC Y-box" evidence="5">
    <location>
        <begin position="576"/>
        <end position="692"/>
    </location>
</feature>
<dbReference type="Gene3D" id="2.60.40.150">
    <property type="entry name" value="C2 domain"/>
    <property type="match status" value="1"/>
</dbReference>
<dbReference type="InterPro" id="IPR000008">
    <property type="entry name" value="C2_dom"/>
</dbReference>
<comment type="catalytic activity">
    <reaction evidence="2">
        <text>a 1,2-diacyl-sn-glycero-3-phospho-(1D-myo-inositol-4,5-bisphosphate) + H2O = 1D-myo-inositol 1,4,5-trisphosphate + a 1,2-diacyl-sn-glycerol + H(+)</text>
        <dbReference type="Rhea" id="RHEA:33179"/>
        <dbReference type="ChEBI" id="CHEBI:15377"/>
        <dbReference type="ChEBI" id="CHEBI:15378"/>
        <dbReference type="ChEBI" id="CHEBI:17815"/>
        <dbReference type="ChEBI" id="CHEBI:58456"/>
        <dbReference type="ChEBI" id="CHEBI:203600"/>
        <dbReference type="EC" id="3.1.4.11"/>
    </reaction>
</comment>